<dbReference type="GO" id="GO:0009295">
    <property type="term" value="C:nucleoid"/>
    <property type="evidence" value="ECO:0007669"/>
    <property type="project" value="TreeGrafter"/>
</dbReference>
<gene>
    <name evidence="4" type="primary">ssb</name>
    <name evidence="4" type="ORF">FE246_08790</name>
</gene>
<dbReference type="RefSeq" id="WP_138140004.1">
    <property type="nucleotide sequence ID" value="NZ_VBUF01000005.1"/>
</dbReference>
<dbReference type="GO" id="GO:0003697">
    <property type="term" value="F:single-stranded DNA binding"/>
    <property type="evidence" value="ECO:0007669"/>
    <property type="project" value="UniProtKB-UniRule"/>
</dbReference>
<dbReference type="Gene3D" id="2.40.50.140">
    <property type="entry name" value="Nucleic acid-binding proteins"/>
    <property type="match status" value="1"/>
</dbReference>
<evidence type="ECO:0000313" key="4">
    <source>
        <dbReference type="EMBL" id="TLS71049.1"/>
    </source>
</evidence>
<evidence type="ECO:0000256" key="2">
    <source>
        <dbReference type="HAMAP-Rule" id="MF_00984"/>
    </source>
</evidence>
<dbReference type="GO" id="GO:0006260">
    <property type="term" value="P:DNA replication"/>
    <property type="evidence" value="ECO:0007669"/>
    <property type="project" value="InterPro"/>
</dbReference>
<dbReference type="InterPro" id="IPR000424">
    <property type="entry name" value="Primosome_PriB/ssb"/>
</dbReference>
<dbReference type="PANTHER" id="PTHR10302:SF27">
    <property type="entry name" value="SINGLE-STRANDED DNA-BINDING PROTEIN"/>
    <property type="match status" value="1"/>
</dbReference>
<protein>
    <recommendedName>
        <fullName evidence="2 3">Single-stranded DNA-binding protein</fullName>
        <shortName evidence="2">SSB</shortName>
    </recommendedName>
</protein>
<comment type="caution">
    <text evidence="2">Lacks conserved residue(s) required for the propagation of feature annotation.</text>
</comment>
<sequence length="120" mass="13781">MNKVILIGNLTRDLEVRHSKDGLIIANSSLAINEFKGTEKEKTIFIDFSLFGKNAENANKYLKKGSRVAIFGKLDFQSWISQGLSKNKHAVIVDEITFLDKREKQEDEVIYKEEVVQYEN</sequence>
<reference evidence="4 5" key="1">
    <citation type="submission" date="2019-05" db="EMBL/GenBank/DDBJ databases">
        <title>Arcobacter cibarius and Arcobacter thereius providing challenges in identification an antibiotic susceptibility and Quinolone resistance.</title>
        <authorList>
            <person name="Busch A."/>
            <person name="Hanel I."/>
            <person name="Hotzel H."/>
            <person name="Tomaso H."/>
        </authorList>
    </citation>
    <scope>NUCLEOTIDE SEQUENCE [LARGE SCALE GENOMIC DNA]</scope>
    <source>
        <strain evidence="4 5">17CS1191_2</strain>
    </source>
</reference>
<comment type="subunit">
    <text evidence="2">Homotetramer.</text>
</comment>
<evidence type="ECO:0000313" key="5">
    <source>
        <dbReference type="Proteomes" id="UP000308001"/>
    </source>
</evidence>
<keyword evidence="1 2" id="KW-0238">DNA-binding</keyword>
<dbReference type="EMBL" id="VBUF01000005">
    <property type="protein sequence ID" value="TLS71049.1"/>
    <property type="molecule type" value="Genomic_DNA"/>
</dbReference>
<dbReference type="InterPro" id="IPR012340">
    <property type="entry name" value="NA-bd_OB-fold"/>
</dbReference>
<dbReference type="SUPFAM" id="SSF50249">
    <property type="entry name" value="Nucleic acid-binding proteins"/>
    <property type="match status" value="1"/>
</dbReference>
<proteinExistence type="inferred from homology"/>
<dbReference type="PANTHER" id="PTHR10302">
    <property type="entry name" value="SINGLE-STRANDED DNA-BINDING PROTEIN"/>
    <property type="match status" value="1"/>
</dbReference>
<dbReference type="Proteomes" id="UP000308001">
    <property type="component" value="Unassembled WGS sequence"/>
</dbReference>
<dbReference type="NCBIfam" id="TIGR00621">
    <property type="entry name" value="ssb"/>
    <property type="match status" value="1"/>
</dbReference>
<accession>A0A5R9GZ56</accession>
<evidence type="ECO:0000256" key="1">
    <source>
        <dbReference type="ARBA" id="ARBA00023125"/>
    </source>
</evidence>
<organism evidence="4 5">
    <name type="scientific">Aliarcobacter thereius</name>
    <dbReference type="NCBI Taxonomy" id="544718"/>
    <lineage>
        <taxon>Bacteria</taxon>
        <taxon>Pseudomonadati</taxon>
        <taxon>Campylobacterota</taxon>
        <taxon>Epsilonproteobacteria</taxon>
        <taxon>Campylobacterales</taxon>
        <taxon>Arcobacteraceae</taxon>
        <taxon>Aliarcobacter</taxon>
    </lineage>
</organism>
<comment type="caution">
    <text evidence="4">The sequence shown here is derived from an EMBL/GenBank/DDBJ whole genome shotgun (WGS) entry which is preliminary data.</text>
</comment>
<dbReference type="CDD" id="cd04496">
    <property type="entry name" value="SSB_OBF"/>
    <property type="match status" value="1"/>
</dbReference>
<dbReference type="Pfam" id="PF00436">
    <property type="entry name" value="SSB"/>
    <property type="match status" value="1"/>
</dbReference>
<dbReference type="PROSITE" id="PS50935">
    <property type="entry name" value="SSB"/>
    <property type="match status" value="1"/>
</dbReference>
<dbReference type="PIRSF" id="PIRSF002070">
    <property type="entry name" value="SSB"/>
    <property type="match status" value="1"/>
</dbReference>
<dbReference type="InterPro" id="IPR011344">
    <property type="entry name" value="ssDNA-bd"/>
</dbReference>
<name>A0A5R9GZ56_9BACT</name>
<dbReference type="HAMAP" id="MF_00984">
    <property type="entry name" value="SSB"/>
    <property type="match status" value="1"/>
</dbReference>
<dbReference type="AlphaFoldDB" id="A0A5R9GZ56"/>
<evidence type="ECO:0000256" key="3">
    <source>
        <dbReference type="PIRNR" id="PIRNR002070"/>
    </source>
</evidence>